<sequence length="92" mass="10856">MGAAVDQIHALPDYAKYFILVQMVWSQEELLAVLRPHFPADRLARWFDRRQPFPITVIIWRTRPDEVEINTLRDLVNLRALATGQALLFRQR</sequence>
<organism evidence="1 2">
    <name type="scientific">Schleiferilactobacillus shenzhenensis LY-73</name>
    <dbReference type="NCBI Taxonomy" id="1231336"/>
    <lineage>
        <taxon>Bacteria</taxon>
        <taxon>Bacillati</taxon>
        <taxon>Bacillota</taxon>
        <taxon>Bacilli</taxon>
        <taxon>Lactobacillales</taxon>
        <taxon>Lactobacillaceae</taxon>
        <taxon>Schleiferilactobacillus</taxon>
    </lineage>
</organism>
<name>U4TN24_9LACO</name>
<gene>
    <name evidence="1" type="ORF">L248_1378</name>
</gene>
<evidence type="ECO:0000313" key="1">
    <source>
        <dbReference type="EMBL" id="ERL66286.1"/>
    </source>
</evidence>
<dbReference type="eggNOG" id="ENOG5030BJY">
    <property type="taxonomic scope" value="Bacteria"/>
</dbReference>
<dbReference type="EMBL" id="KI271583">
    <property type="protein sequence ID" value="ERL66286.1"/>
    <property type="molecule type" value="Genomic_DNA"/>
</dbReference>
<proteinExistence type="predicted"/>
<dbReference type="HOGENOM" id="CLU_2409599_0_0_9"/>
<dbReference type="Proteomes" id="UP000030647">
    <property type="component" value="Unassembled WGS sequence"/>
</dbReference>
<accession>U4TN24</accession>
<dbReference type="AlphaFoldDB" id="U4TN24"/>
<reference evidence="2" key="1">
    <citation type="journal article" date="2013" name="Genome Announc.">
        <title>Whole-Genome Sequencing of Lactobacillus shenzhenensis Strain LY-73T.</title>
        <authorList>
            <person name="Lin Z."/>
            <person name="Liu Z."/>
            <person name="Yang R."/>
            <person name="Zou Y."/>
            <person name="Wan D."/>
            <person name="Chen J."/>
            <person name="Guo M."/>
            <person name="Zhao J."/>
            <person name="Fang C."/>
            <person name="Yang R."/>
            <person name="Liu F."/>
        </authorList>
    </citation>
    <scope>NUCLEOTIDE SEQUENCE [LARGE SCALE GENOMIC DNA]</scope>
    <source>
        <strain evidence="2">LY-73</strain>
    </source>
</reference>
<keyword evidence="2" id="KW-1185">Reference proteome</keyword>
<protein>
    <submittedName>
        <fullName evidence="1">Uncharacterized protein</fullName>
    </submittedName>
</protein>
<evidence type="ECO:0000313" key="2">
    <source>
        <dbReference type="Proteomes" id="UP000030647"/>
    </source>
</evidence>